<dbReference type="EMBL" id="NPIC01000006">
    <property type="protein sequence ID" value="RDL35406.1"/>
    <property type="molecule type" value="Genomic_DNA"/>
</dbReference>
<feature type="compositionally biased region" description="Low complexity" evidence="1">
    <location>
        <begin position="108"/>
        <end position="147"/>
    </location>
</feature>
<name>A0A370TJ81_9HELO</name>
<dbReference type="OrthoDB" id="3522203at2759"/>
<dbReference type="RefSeq" id="XP_031868229.1">
    <property type="nucleotide sequence ID" value="XM_032015960.1"/>
</dbReference>
<reference evidence="2 3" key="1">
    <citation type="journal article" date="2018" name="IMA Fungus">
        <title>IMA Genome-F 9: Draft genome sequence of Annulohypoxylon stygium, Aspergillus mulundensis, Berkeleyomyces basicola (syn. Thielaviopsis basicola), Ceratocystis smalleyi, two Cercospora beticola strains, Coleophoma cylindrospora, Fusarium fracticaudum, Phialophora cf. hyalina, and Morchella septimelata.</title>
        <authorList>
            <person name="Wingfield B.D."/>
            <person name="Bills G.F."/>
            <person name="Dong Y."/>
            <person name="Huang W."/>
            <person name="Nel W.J."/>
            <person name="Swalarsk-Parry B.S."/>
            <person name="Vaghefi N."/>
            <person name="Wilken P.M."/>
            <person name="An Z."/>
            <person name="de Beer Z.W."/>
            <person name="De Vos L."/>
            <person name="Chen L."/>
            <person name="Duong T.A."/>
            <person name="Gao Y."/>
            <person name="Hammerbacher A."/>
            <person name="Kikkert J.R."/>
            <person name="Li Y."/>
            <person name="Li H."/>
            <person name="Li K."/>
            <person name="Li Q."/>
            <person name="Liu X."/>
            <person name="Ma X."/>
            <person name="Naidoo K."/>
            <person name="Pethybridge S.J."/>
            <person name="Sun J."/>
            <person name="Steenkamp E.T."/>
            <person name="van der Nest M.A."/>
            <person name="van Wyk S."/>
            <person name="Wingfield M.J."/>
            <person name="Xiong C."/>
            <person name="Yue Q."/>
            <person name="Zhang X."/>
        </authorList>
    </citation>
    <scope>NUCLEOTIDE SEQUENCE [LARGE SCALE GENOMIC DNA]</scope>
    <source>
        <strain evidence="2 3">BP 5553</strain>
    </source>
</reference>
<evidence type="ECO:0000256" key="1">
    <source>
        <dbReference type="SAM" id="MobiDB-lite"/>
    </source>
</evidence>
<protein>
    <submittedName>
        <fullName evidence="2">Uncharacterized protein</fullName>
    </submittedName>
</protein>
<dbReference type="AlphaFoldDB" id="A0A370TJ81"/>
<feature type="compositionally biased region" description="Polar residues" evidence="1">
    <location>
        <begin position="59"/>
        <end position="73"/>
    </location>
</feature>
<keyword evidence="3" id="KW-1185">Reference proteome</keyword>
<feature type="region of interest" description="Disordered" evidence="1">
    <location>
        <begin position="416"/>
        <end position="453"/>
    </location>
</feature>
<evidence type="ECO:0000313" key="3">
    <source>
        <dbReference type="Proteomes" id="UP000254866"/>
    </source>
</evidence>
<organism evidence="2 3">
    <name type="scientific">Venustampulla echinocandica</name>
    <dbReference type="NCBI Taxonomy" id="2656787"/>
    <lineage>
        <taxon>Eukaryota</taxon>
        <taxon>Fungi</taxon>
        <taxon>Dikarya</taxon>
        <taxon>Ascomycota</taxon>
        <taxon>Pezizomycotina</taxon>
        <taxon>Leotiomycetes</taxon>
        <taxon>Helotiales</taxon>
        <taxon>Pleuroascaceae</taxon>
        <taxon>Venustampulla</taxon>
    </lineage>
</organism>
<comment type="caution">
    <text evidence="2">The sequence shown here is derived from an EMBL/GenBank/DDBJ whole genome shotgun (WGS) entry which is preliminary data.</text>
</comment>
<dbReference type="Proteomes" id="UP000254866">
    <property type="component" value="Unassembled WGS sequence"/>
</dbReference>
<evidence type="ECO:0000313" key="2">
    <source>
        <dbReference type="EMBL" id="RDL35406.1"/>
    </source>
</evidence>
<dbReference type="GeneID" id="43600186"/>
<accession>A0A370TJ81</accession>
<gene>
    <name evidence="2" type="ORF">BP5553_07337</name>
</gene>
<sequence>MSIWGLHLPDEFRKAVKEASDTLTKAELLEIYEMKAAFNLPHGLLASFDIDNPFGQLTLRTSPLSPPENTSGCSMARNKSKKGKGKSKDDESAKAGAAVQTDNLNAPTEAATAEAATTEAATTDVATTEAATTEAATTEAATTEAAAEASDTKAVKKFYVIPHSGQRLSRADYKGYLDYDGNTDRGVNEYWKLDVVEETWPTFTEVVTYKGLQLDATRIPHAFPRSVRCFYTKLKGIIVAWCKEGGFRGGAFAEKINFDSPLYDILHVIHHSPVVTKEQRQVFEHVIMKIYDEVNSDLLDPQTNKSCNKQYFKKFDGELEWIGAFFQINSKYTPPPMPNDISDVWLEELGPKFTANYRLALAGDPAAPFKVATPRRNKFGMSMSGYELGPKFRHSLKKPVKDRVLRAYSVSDNINNDQTVSAAEGRTSKGNAKNKDNEKSGLLAPAVPKDSIQ</sequence>
<feature type="region of interest" description="Disordered" evidence="1">
    <location>
        <begin position="59"/>
        <end position="147"/>
    </location>
</feature>
<proteinExistence type="predicted"/>